<feature type="transmembrane region" description="Helical" evidence="5">
    <location>
        <begin position="61"/>
        <end position="82"/>
    </location>
</feature>
<evidence type="ECO:0000256" key="5">
    <source>
        <dbReference type="SAM" id="Phobius"/>
    </source>
</evidence>
<dbReference type="GO" id="GO:0016020">
    <property type="term" value="C:membrane"/>
    <property type="evidence" value="ECO:0007669"/>
    <property type="project" value="UniProtKB-SubCell"/>
</dbReference>
<keyword evidence="4 5" id="KW-0472">Membrane</keyword>
<evidence type="ECO:0000259" key="6">
    <source>
        <dbReference type="Pfam" id="PF00361"/>
    </source>
</evidence>
<dbReference type="PANTHER" id="PTHR42829:SF1">
    <property type="entry name" value="INORGANIC CARBON TRANSPORTER SUBUNIT DABB-RELATED"/>
    <property type="match status" value="1"/>
</dbReference>
<feature type="transmembrane region" description="Helical" evidence="5">
    <location>
        <begin position="296"/>
        <end position="319"/>
    </location>
</feature>
<feature type="transmembrane region" description="Helical" evidence="5">
    <location>
        <begin position="155"/>
        <end position="174"/>
    </location>
</feature>
<feature type="transmembrane region" description="Helical" evidence="5">
    <location>
        <begin position="102"/>
        <end position="135"/>
    </location>
</feature>
<comment type="subcellular location">
    <subcellularLocation>
        <location evidence="1">Membrane</location>
        <topology evidence="1">Multi-pass membrane protein</topology>
    </subcellularLocation>
</comment>
<dbReference type="Proteomes" id="UP001597092">
    <property type="component" value="Unassembled WGS sequence"/>
</dbReference>
<feature type="transmembrane region" description="Helical" evidence="5">
    <location>
        <begin position="345"/>
        <end position="367"/>
    </location>
</feature>
<evidence type="ECO:0000256" key="4">
    <source>
        <dbReference type="ARBA" id="ARBA00023136"/>
    </source>
</evidence>
<evidence type="ECO:0000259" key="7">
    <source>
        <dbReference type="Pfam" id="PF00662"/>
    </source>
</evidence>
<feature type="transmembrane region" description="Helical" evidence="5">
    <location>
        <begin position="412"/>
        <end position="438"/>
    </location>
</feature>
<dbReference type="PRINTS" id="PR01434">
    <property type="entry name" value="NADHDHGNASE5"/>
</dbReference>
<keyword evidence="3 5" id="KW-1133">Transmembrane helix</keyword>
<dbReference type="InterPro" id="IPR001516">
    <property type="entry name" value="Proton_antipo_N"/>
</dbReference>
<protein>
    <submittedName>
        <fullName evidence="8">Proton-conducting transporter membrane subunit</fullName>
    </submittedName>
</protein>
<sequence>MTGENQSTTIGELPNANPERTTLVPVVLTRLVWGLCAVSLVAVGARLLGWWPATVALGDAVAVDGLTLLLWVVVTFFSGIVHSYSRRYMAGDSGFVRFFTRVFAFTLVVMVLVAANHAALFAAAWLAMGLVMADLIGHVREWPQAGSAASLARRYFLASSGLLGLALAVSWWQTGATTVAGIGASVGSLPTSTVLLVSALLVLAAMIQSALLPFHTWLLASMTAPTPASALMHAGFVNAGGILLVRFAPVVTVSPEVLLGIVVLGAVSALGGKLLKSVQPDVKRRLGCSTTGQMGFMIMQAGLGFFGAAITHLILHGFYKAYKFLSSGARVERTSPTAESHGAPLGVVGTVATVLSAAAGGAVFVLLTGKGAGLDTGLLLTLVVVLTTLHATRETIGQAELSPVTRAAAVPLVFLPAIAVYGVVYQAVGAVLAGLPVVAAPVPLTLGHGLVAAAFVLAYLAIETGVHRRSRRLYVTLLNASQPPTATVLNSTEDYNEY</sequence>
<dbReference type="PANTHER" id="PTHR42829">
    <property type="entry name" value="NADH-UBIQUINONE OXIDOREDUCTASE CHAIN 5"/>
    <property type="match status" value="1"/>
</dbReference>
<keyword evidence="2 5" id="KW-0812">Transmembrane</keyword>
<dbReference type="Pfam" id="PF00361">
    <property type="entry name" value="Proton_antipo_M"/>
    <property type="match status" value="1"/>
</dbReference>
<gene>
    <name evidence="8" type="ORF">ACFSAS_14820</name>
</gene>
<dbReference type="RefSeq" id="WP_256307380.1">
    <property type="nucleotide sequence ID" value="NZ_JANHAW010000002.1"/>
</dbReference>
<dbReference type="InterPro" id="IPR003945">
    <property type="entry name" value="NU5C-like"/>
</dbReference>
<evidence type="ECO:0000256" key="1">
    <source>
        <dbReference type="ARBA" id="ARBA00004141"/>
    </source>
</evidence>
<accession>A0ABD6E283</accession>
<proteinExistence type="predicted"/>
<dbReference type="AlphaFoldDB" id="A0ABD6E283"/>
<feature type="transmembrane region" description="Helical" evidence="5">
    <location>
        <begin position="257"/>
        <end position="275"/>
    </location>
</feature>
<evidence type="ECO:0000313" key="9">
    <source>
        <dbReference type="Proteomes" id="UP001597092"/>
    </source>
</evidence>
<reference evidence="8 9" key="1">
    <citation type="journal article" date="2019" name="Int. J. Syst. Evol. Microbiol.">
        <title>The Global Catalogue of Microorganisms (GCM) 10K type strain sequencing project: providing services to taxonomists for standard genome sequencing and annotation.</title>
        <authorList>
            <consortium name="The Broad Institute Genomics Platform"/>
            <consortium name="The Broad Institute Genome Sequencing Center for Infectious Disease"/>
            <person name="Wu L."/>
            <person name="Ma J."/>
        </authorList>
    </citation>
    <scope>NUCLEOTIDE SEQUENCE [LARGE SCALE GENOMIC DNA]</scope>
    <source>
        <strain evidence="8 9">CGMCC 1.10387</strain>
    </source>
</reference>
<evidence type="ECO:0000256" key="2">
    <source>
        <dbReference type="ARBA" id="ARBA00022692"/>
    </source>
</evidence>
<feature type="domain" description="NADH-Ubiquinone oxidoreductase (complex I) chain 5 N-terminal" evidence="7">
    <location>
        <begin position="61"/>
        <end position="99"/>
    </location>
</feature>
<organism evidence="8 9">
    <name type="scientific">Halobellus litoreus</name>
    <dbReference type="NCBI Taxonomy" id="755310"/>
    <lineage>
        <taxon>Archaea</taxon>
        <taxon>Methanobacteriati</taxon>
        <taxon>Methanobacteriota</taxon>
        <taxon>Stenosarchaea group</taxon>
        <taxon>Halobacteria</taxon>
        <taxon>Halobacteriales</taxon>
        <taxon>Haloferacaceae</taxon>
        <taxon>Halobellus</taxon>
    </lineage>
</organism>
<feature type="transmembrane region" description="Helical" evidence="5">
    <location>
        <begin position="31"/>
        <end position="49"/>
    </location>
</feature>
<keyword evidence="9" id="KW-1185">Reference proteome</keyword>
<feature type="domain" description="NADH:quinone oxidoreductase/Mrp antiporter transmembrane" evidence="6">
    <location>
        <begin position="116"/>
        <end position="335"/>
    </location>
</feature>
<evidence type="ECO:0000256" key="3">
    <source>
        <dbReference type="ARBA" id="ARBA00022989"/>
    </source>
</evidence>
<dbReference type="InterPro" id="IPR001750">
    <property type="entry name" value="ND/Mrp_TM"/>
</dbReference>
<feature type="transmembrane region" description="Helical" evidence="5">
    <location>
        <begin position="444"/>
        <end position="462"/>
    </location>
</feature>
<feature type="transmembrane region" description="Helical" evidence="5">
    <location>
        <begin position="230"/>
        <end position="251"/>
    </location>
</feature>
<name>A0ABD6E283_9EURY</name>
<comment type="caution">
    <text evidence="8">The sequence shown here is derived from an EMBL/GenBank/DDBJ whole genome shotgun (WGS) entry which is preliminary data.</text>
</comment>
<feature type="transmembrane region" description="Helical" evidence="5">
    <location>
        <begin position="194"/>
        <end position="218"/>
    </location>
</feature>
<evidence type="ECO:0000313" key="8">
    <source>
        <dbReference type="EMBL" id="MFD1686885.1"/>
    </source>
</evidence>
<dbReference type="EMBL" id="JBHUDP010000006">
    <property type="protein sequence ID" value="MFD1686885.1"/>
    <property type="molecule type" value="Genomic_DNA"/>
</dbReference>
<dbReference type="Pfam" id="PF00662">
    <property type="entry name" value="Proton_antipo_N"/>
    <property type="match status" value="1"/>
</dbReference>